<protein>
    <recommendedName>
        <fullName evidence="2">F-box domain-containing protein</fullName>
    </recommendedName>
</protein>
<dbReference type="CDD" id="cd22157">
    <property type="entry name" value="F-box_AtFBW1-like"/>
    <property type="match status" value="1"/>
</dbReference>
<dbReference type="InterPro" id="IPR017451">
    <property type="entry name" value="F-box-assoc_interact_dom"/>
</dbReference>
<feature type="region of interest" description="Disordered" evidence="1">
    <location>
        <begin position="373"/>
        <end position="399"/>
    </location>
</feature>
<feature type="domain" description="F-box" evidence="2">
    <location>
        <begin position="1"/>
        <end position="43"/>
    </location>
</feature>
<name>A0A5C7IKI3_9ROSI</name>
<dbReference type="OrthoDB" id="591557at2759"/>
<organism evidence="3 4">
    <name type="scientific">Acer yangbiense</name>
    <dbReference type="NCBI Taxonomy" id="1000413"/>
    <lineage>
        <taxon>Eukaryota</taxon>
        <taxon>Viridiplantae</taxon>
        <taxon>Streptophyta</taxon>
        <taxon>Embryophyta</taxon>
        <taxon>Tracheophyta</taxon>
        <taxon>Spermatophyta</taxon>
        <taxon>Magnoliopsida</taxon>
        <taxon>eudicotyledons</taxon>
        <taxon>Gunneridae</taxon>
        <taxon>Pentapetalae</taxon>
        <taxon>rosids</taxon>
        <taxon>malvids</taxon>
        <taxon>Sapindales</taxon>
        <taxon>Sapindaceae</taxon>
        <taxon>Hippocastanoideae</taxon>
        <taxon>Acereae</taxon>
        <taxon>Acer</taxon>
    </lineage>
</organism>
<evidence type="ECO:0000313" key="4">
    <source>
        <dbReference type="Proteomes" id="UP000323000"/>
    </source>
</evidence>
<evidence type="ECO:0000259" key="2">
    <source>
        <dbReference type="PROSITE" id="PS50181"/>
    </source>
</evidence>
<dbReference type="InterPro" id="IPR001810">
    <property type="entry name" value="F-box_dom"/>
</dbReference>
<comment type="caution">
    <text evidence="3">The sequence shown here is derived from an EMBL/GenBank/DDBJ whole genome shotgun (WGS) entry which is preliminary data.</text>
</comment>
<evidence type="ECO:0000313" key="3">
    <source>
        <dbReference type="EMBL" id="TXG69721.1"/>
    </source>
</evidence>
<dbReference type="NCBIfam" id="TIGR01640">
    <property type="entry name" value="F_box_assoc_1"/>
    <property type="match status" value="1"/>
</dbReference>
<dbReference type="Pfam" id="PF07734">
    <property type="entry name" value="FBA_1"/>
    <property type="match status" value="1"/>
</dbReference>
<dbReference type="PROSITE" id="PS50181">
    <property type="entry name" value="FBOX"/>
    <property type="match status" value="1"/>
</dbReference>
<keyword evidence="4" id="KW-1185">Reference proteome</keyword>
<dbReference type="InterPro" id="IPR006527">
    <property type="entry name" value="F-box-assoc_dom_typ1"/>
</dbReference>
<accession>A0A5C7IKI3</accession>
<dbReference type="PANTHER" id="PTHR31672">
    <property type="entry name" value="BNACNNG10540D PROTEIN"/>
    <property type="match status" value="1"/>
</dbReference>
<dbReference type="InterPro" id="IPR050796">
    <property type="entry name" value="SCF_F-box_component"/>
</dbReference>
<sequence length="421" mass="48455">MSSLPQDIIVDILCRIPVKNLLRFRCVSKPWCKLIDGPDFIKLHLAKSTSNQPQTFLILKHSKNLYWVSLDSLESPSELDQPLMCYNHCVKVLGSCNGLLCIRNIVDDIAFWNPSTKKHRVLPFLSLERKRYSGNSVCNVCVYGFGYDSVHDDYKLVRVAQFSSVESESRYFESEVKVFSLVRNHWKRIGDMNYVFHYPGTNGVFACGCLHWVVSRNVEVKDKVYNIVVALDLAVEDYKEVALPEFGVGDFDVELGALGEYFCVVSNHRDIHSDVWVMKEYGVMDSWTKLFSIAREQVWGYFGYIRPLGYANEGKEVLFQRDKSDVFLYDVNKKIVKNVRIRSSPISYKVNICVQSLVSFNVYDRRKQIDGDDKKNVKKRMGAGVGKRTEQPSNSKEKRPGIEFDWDIIMNHDGDAVMQNL</sequence>
<dbReference type="Proteomes" id="UP000323000">
    <property type="component" value="Chromosome 2"/>
</dbReference>
<dbReference type="Pfam" id="PF00646">
    <property type="entry name" value="F-box"/>
    <property type="match status" value="1"/>
</dbReference>
<dbReference type="AlphaFoldDB" id="A0A5C7IKI3"/>
<dbReference type="SUPFAM" id="SSF81383">
    <property type="entry name" value="F-box domain"/>
    <property type="match status" value="1"/>
</dbReference>
<dbReference type="EMBL" id="VAHF01000002">
    <property type="protein sequence ID" value="TXG69721.1"/>
    <property type="molecule type" value="Genomic_DNA"/>
</dbReference>
<dbReference type="PANTHER" id="PTHR31672:SF13">
    <property type="entry name" value="F-BOX PROTEIN CPR30-LIKE"/>
    <property type="match status" value="1"/>
</dbReference>
<reference evidence="4" key="1">
    <citation type="journal article" date="2019" name="Gigascience">
        <title>De novo genome assembly of the endangered Acer yangbiense, a plant species with extremely small populations endemic to Yunnan Province, China.</title>
        <authorList>
            <person name="Yang J."/>
            <person name="Wariss H.M."/>
            <person name="Tao L."/>
            <person name="Zhang R."/>
            <person name="Yun Q."/>
            <person name="Hollingsworth P."/>
            <person name="Dao Z."/>
            <person name="Luo G."/>
            <person name="Guo H."/>
            <person name="Ma Y."/>
            <person name="Sun W."/>
        </authorList>
    </citation>
    <scope>NUCLEOTIDE SEQUENCE [LARGE SCALE GENOMIC DNA]</scope>
    <source>
        <strain evidence="4">cv. Malutang</strain>
    </source>
</reference>
<feature type="compositionally biased region" description="Basic and acidic residues" evidence="1">
    <location>
        <begin position="387"/>
        <end position="399"/>
    </location>
</feature>
<dbReference type="Gene3D" id="1.20.1280.50">
    <property type="match status" value="1"/>
</dbReference>
<gene>
    <name evidence="3" type="ORF">EZV62_004656</name>
</gene>
<dbReference type="SMART" id="SM00256">
    <property type="entry name" value="FBOX"/>
    <property type="match status" value="1"/>
</dbReference>
<evidence type="ECO:0000256" key="1">
    <source>
        <dbReference type="SAM" id="MobiDB-lite"/>
    </source>
</evidence>
<proteinExistence type="predicted"/>
<dbReference type="InterPro" id="IPR036047">
    <property type="entry name" value="F-box-like_dom_sf"/>
</dbReference>